<proteinExistence type="predicted"/>
<protein>
    <recommendedName>
        <fullName evidence="3">Transposase</fullName>
    </recommendedName>
</protein>
<reference evidence="2" key="1">
    <citation type="submission" date="2015-02" db="EMBL/GenBank/DDBJ databases">
        <authorList>
            <person name="Chooi Y.-H."/>
        </authorList>
    </citation>
    <scope>NUCLEOTIDE SEQUENCE [LARGE SCALE GENOMIC DNA]</scope>
    <source>
        <strain evidence="2">strain Y</strain>
    </source>
</reference>
<organism evidence="1 2">
    <name type="scientific">Candidatus Filomicrobium marinum</name>
    <dbReference type="NCBI Taxonomy" id="1608628"/>
    <lineage>
        <taxon>Bacteria</taxon>
        <taxon>Pseudomonadati</taxon>
        <taxon>Pseudomonadota</taxon>
        <taxon>Alphaproteobacteria</taxon>
        <taxon>Hyphomicrobiales</taxon>
        <taxon>Hyphomicrobiaceae</taxon>
        <taxon>Filomicrobium</taxon>
    </lineage>
</organism>
<evidence type="ECO:0000313" key="2">
    <source>
        <dbReference type="Proteomes" id="UP000033187"/>
    </source>
</evidence>
<name>A0A0D6JIQ6_9HYPH</name>
<dbReference type="KEGG" id="fiy:BN1229_v1_3276"/>
<evidence type="ECO:0008006" key="3">
    <source>
        <dbReference type="Google" id="ProtNLM"/>
    </source>
</evidence>
<accession>A0A0D6JIQ6</accession>
<gene>
    <name evidence="1" type="ORF">YBN1229_v1_3276</name>
</gene>
<dbReference type="AlphaFoldDB" id="A0A0D6JIQ6"/>
<sequence>MANAKACRDARLRLDHALVGLIEGLQSGHCREVGIDAVHLLTAPKTREEKTTGTYRLSRHSGAASYL</sequence>
<dbReference type="EMBL" id="LN829119">
    <property type="protein sequence ID" value="CPR21843.1"/>
    <property type="molecule type" value="Genomic_DNA"/>
</dbReference>
<evidence type="ECO:0000313" key="1">
    <source>
        <dbReference type="EMBL" id="CPR21843.1"/>
    </source>
</evidence>
<dbReference type="Proteomes" id="UP000033187">
    <property type="component" value="Chromosome 1"/>
</dbReference>
<keyword evidence="2" id="KW-1185">Reference proteome</keyword>